<evidence type="ECO:0000313" key="7">
    <source>
        <dbReference type="EMBL" id="KAL0114128.1"/>
    </source>
</evidence>
<evidence type="ECO:0000256" key="4">
    <source>
        <dbReference type="ARBA" id="ARBA00022490"/>
    </source>
</evidence>
<dbReference type="GO" id="GO:1904263">
    <property type="term" value="P:positive regulation of TORC1 signaling"/>
    <property type="evidence" value="ECO:0007669"/>
    <property type="project" value="TreeGrafter"/>
</dbReference>
<name>A0AAW2FGC4_9HYME</name>
<gene>
    <name evidence="7" type="ORF">PUN28_011440</name>
</gene>
<dbReference type="GO" id="GO:0005085">
    <property type="term" value="F:guanyl-nucleotide exchange factor activity"/>
    <property type="evidence" value="ECO:0007669"/>
    <property type="project" value="TreeGrafter"/>
</dbReference>
<sequence length="92" mass="9799">MERNLTKTLADTYDKQEGIIGCILVDHAGLCLEVKGDASSDSAGLISAIADLVGKLEPKSGSPIVSLQNENRQCIILRKEPVVGAIYKDIST</sequence>
<evidence type="ECO:0000313" key="8">
    <source>
        <dbReference type="Proteomes" id="UP001430953"/>
    </source>
</evidence>
<dbReference type="InterPro" id="IPR024135">
    <property type="entry name" value="LAMTOR5"/>
</dbReference>
<keyword evidence="4" id="KW-0963">Cytoplasm</keyword>
<keyword evidence="5" id="KW-0458">Lysosome</keyword>
<reference evidence="7 8" key="1">
    <citation type="submission" date="2023-03" db="EMBL/GenBank/DDBJ databases">
        <title>High recombination rates correlate with genetic variation in Cardiocondyla obscurior ants.</title>
        <authorList>
            <person name="Errbii M."/>
        </authorList>
    </citation>
    <scope>NUCLEOTIDE SEQUENCE [LARGE SCALE GENOMIC DNA]</scope>
    <source>
        <strain evidence="7">Alpha-2009</strain>
        <tissue evidence="7">Whole body</tissue>
    </source>
</reference>
<evidence type="ECO:0000256" key="3">
    <source>
        <dbReference type="ARBA" id="ARBA00007795"/>
    </source>
</evidence>
<dbReference type="Pfam" id="PF16672">
    <property type="entry name" value="LAMTOR5"/>
    <property type="match status" value="1"/>
</dbReference>
<dbReference type="PANTHER" id="PTHR13342:SF2">
    <property type="entry name" value="RAGULATOR COMPLEX PROTEIN LAMTOR5"/>
    <property type="match status" value="1"/>
</dbReference>
<evidence type="ECO:0000256" key="1">
    <source>
        <dbReference type="ARBA" id="ARBA00004371"/>
    </source>
</evidence>
<dbReference type="GO" id="GO:0043066">
    <property type="term" value="P:negative regulation of apoptotic process"/>
    <property type="evidence" value="ECO:0007669"/>
    <property type="project" value="InterPro"/>
</dbReference>
<proteinExistence type="inferred from homology"/>
<evidence type="ECO:0000256" key="2">
    <source>
        <dbReference type="ARBA" id="ARBA00004496"/>
    </source>
</evidence>
<evidence type="ECO:0000256" key="6">
    <source>
        <dbReference type="ARBA" id="ARBA00032692"/>
    </source>
</evidence>
<organism evidence="7 8">
    <name type="scientific">Cardiocondyla obscurior</name>
    <dbReference type="NCBI Taxonomy" id="286306"/>
    <lineage>
        <taxon>Eukaryota</taxon>
        <taxon>Metazoa</taxon>
        <taxon>Ecdysozoa</taxon>
        <taxon>Arthropoda</taxon>
        <taxon>Hexapoda</taxon>
        <taxon>Insecta</taxon>
        <taxon>Pterygota</taxon>
        <taxon>Neoptera</taxon>
        <taxon>Endopterygota</taxon>
        <taxon>Hymenoptera</taxon>
        <taxon>Apocrita</taxon>
        <taxon>Aculeata</taxon>
        <taxon>Formicoidea</taxon>
        <taxon>Formicidae</taxon>
        <taxon>Myrmicinae</taxon>
        <taxon>Cardiocondyla</taxon>
    </lineage>
</organism>
<evidence type="ECO:0000256" key="5">
    <source>
        <dbReference type="ARBA" id="ARBA00023228"/>
    </source>
</evidence>
<comment type="subcellular location">
    <subcellularLocation>
        <location evidence="2">Cytoplasm</location>
    </subcellularLocation>
    <subcellularLocation>
        <location evidence="1">Lysosome</location>
    </subcellularLocation>
</comment>
<protein>
    <recommendedName>
        <fullName evidence="6">Late endosomal/lysosomal adaptor and MAPK and MTOR activator 5</fullName>
    </recommendedName>
</protein>
<dbReference type="GO" id="GO:0005764">
    <property type="term" value="C:lysosome"/>
    <property type="evidence" value="ECO:0007669"/>
    <property type="project" value="UniProtKB-SubCell"/>
</dbReference>
<keyword evidence="8" id="KW-1185">Reference proteome</keyword>
<dbReference type="GO" id="GO:0071230">
    <property type="term" value="P:cellular response to amino acid stimulus"/>
    <property type="evidence" value="ECO:0007669"/>
    <property type="project" value="TreeGrafter"/>
</dbReference>
<dbReference type="PANTHER" id="PTHR13342">
    <property type="entry name" value="RAGULATOR COMPLEX PROTEIN LAMTOR5"/>
    <property type="match status" value="1"/>
</dbReference>
<dbReference type="AlphaFoldDB" id="A0AAW2FGC4"/>
<dbReference type="Gene3D" id="3.30.450.30">
    <property type="entry name" value="Dynein light chain 2a, cytoplasmic"/>
    <property type="match status" value="1"/>
</dbReference>
<dbReference type="EMBL" id="JADYXP020000011">
    <property type="protein sequence ID" value="KAL0114128.1"/>
    <property type="molecule type" value="Genomic_DNA"/>
</dbReference>
<accession>A0AAW2FGC4</accession>
<dbReference type="Proteomes" id="UP001430953">
    <property type="component" value="Unassembled WGS sequence"/>
</dbReference>
<comment type="caution">
    <text evidence="7">The sequence shown here is derived from an EMBL/GenBank/DDBJ whole genome shotgun (WGS) entry which is preliminary data.</text>
</comment>
<dbReference type="GO" id="GO:0071986">
    <property type="term" value="C:Ragulator complex"/>
    <property type="evidence" value="ECO:0007669"/>
    <property type="project" value="InterPro"/>
</dbReference>
<comment type="similarity">
    <text evidence="3">Belongs to the LAMTOR5 family.</text>
</comment>